<dbReference type="AlphaFoldDB" id="A0A3N2DA33"/>
<dbReference type="SUPFAM" id="SSF55729">
    <property type="entry name" value="Acyl-CoA N-acyltransferases (Nat)"/>
    <property type="match status" value="1"/>
</dbReference>
<dbReference type="Proteomes" id="UP000275356">
    <property type="component" value="Unassembled WGS sequence"/>
</dbReference>
<dbReference type="Gene3D" id="3.40.630.30">
    <property type="match status" value="1"/>
</dbReference>
<dbReference type="OrthoDB" id="9797456at2"/>
<evidence type="ECO:0008006" key="3">
    <source>
        <dbReference type="Google" id="ProtNLM"/>
    </source>
</evidence>
<comment type="caution">
    <text evidence="1">The sequence shown here is derived from an EMBL/GenBank/DDBJ whole genome shotgun (WGS) entry which is preliminary data.</text>
</comment>
<sequence>MTSTKDAPGSRPGSWLTRPGSLLDVNAVARLLRSAMQPLDIDGDGIPDGPADTNAADVAARLLLLHSVLEHGRLWVAERDGRPVAAAIWVPGETGVGPGSDDLGGILRRELQVDSVSDVAALVGPDERVRPFLEDAMAAAFGAVESARLVLYGVVVDPAVVDDVDVVALARELVAPVVAELDDAGESAYALALDPARASLLEAAGFRRVDAVPFGVGHTVWVGRAHHRAPLPA</sequence>
<name>A0A3N2DA33_9MICO</name>
<protein>
    <recommendedName>
        <fullName evidence="3">N-acetyltransferase domain-containing protein</fullName>
    </recommendedName>
</protein>
<evidence type="ECO:0000313" key="2">
    <source>
        <dbReference type="Proteomes" id="UP000275356"/>
    </source>
</evidence>
<dbReference type="InterPro" id="IPR016181">
    <property type="entry name" value="Acyl_CoA_acyltransferase"/>
</dbReference>
<reference evidence="1 2" key="1">
    <citation type="submission" date="2018-11" db="EMBL/GenBank/DDBJ databases">
        <title>Sequencing the genomes of 1000 actinobacteria strains.</title>
        <authorList>
            <person name="Klenk H.-P."/>
        </authorList>
    </citation>
    <scope>NUCLEOTIDE SEQUENCE [LARGE SCALE GENOMIC DNA]</scope>
    <source>
        <strain evidence="1 2">DSM 13521</strain>
    </source>
</reference>
<dbReference type="RefSeq" id="WP_123738734.1">
    <property type="nucleotide sequence ID" value="NZ_RKHQ01000001.1"/>
</dbReference>
<proteinExistence type="predicted"/>
<gene>
    <name evidence="1" type="ORF">EDD28_1158</name>
</gene>
<evidence type="ECO:0000313" key="1">
    <source>
        <dbReference type="EMBL" id="ROR96573.1"/>
    </source>
</evidence>
<organism evidence="1 2">
    <name type="scientific">Salana multivorans</name>
    <dbReference type="NCBI Taxonomy" id="120377"/>
    <lineage>
        <taxon>Bacteria</taxon>
        <taxon>Bacillati</taxon>
        <taxon>Actinomycetota</taxon>
        <taxon>Actinomycetes</taxon>
        <taxon>Micrococcales</taxon>
        <taxon>Beutenbergiaceae</taxon>
        <taxon>Salana</taxon>
    </lineage>
</organism>
<accession>A0A3N2DA33</accession>
<keyword evidence="2" id="KW-1185">Reference proteome</keyword>
<dbReference type="EMBL" id="RKHQ01000001">
    <property type="protein sequence ID" value="ROR96573.1"/>
    <property type="molecule type" value="Genomic_DNA"/>
</dbReference>